<dbReference type="FunFam" id="3.40.1490.10:FF:000001">
    <property type="entry name" value="Peptidyl-tRNA hydrolase 2"/>
    <property type="match status" value="1"/>
</dbReference>
<dbReference type="GO" id="GO:0004045">
    <property type="term" value="F:peptidyl-tRNA hydrolase activity"/>
    <property type="evidence" value="ECO:0007669"/>
    <property type="project" value="UniProtKB-EC"/>
</dbReference>
<proteinExistence type="inferred from homology"/>
<dbReference type="STRING" id="1157962.A0A250WSW3"/>
<dbReference type="Gene3D" id="3.40.1490.10">
    <property type="entry name" value="Bit1"/>
    <property type="match status" value="1"/>
</dbReference>
<dbReference type="NCBIfam" id="TIGR00283">
    <property type="entry name" value="arch_pth2"/>
    <property type="match status" value="1"/>
</dbReference>
<gene>
    <name evidence="5" type="ORF">CEUSTIGMA_g1286.t1</name>
</gene>
<name>A0A250WSW3_9CHLO</name>
<organism evidence="5 6">
    <name type="scientific">Chlamydomonas eustigma</name>
    <dbReference type="NCBI Taxonomy" id="1157962"/>
    <lineage>
        <taxon>Eukaryota</taxon>
        <taxon>Viridiplantae</taxon>
        <taxon>Chlorophyta</taxon>
        <taxon>core chlorophytes</taxon>
        <taxon>Chlorophyceae</taxon>
        <taxon>CS clade</taxon>
        <taxon>Chlamydomonadales</taxon>
        <taxon>Chlamydomonadaceae</taxon>
        <taxon>Chlamydomonas</taxon>
    </lineage>
</organism>
<dbReference type="EC" id="3.1.1.29" evidence="1"/>
<reference evidence="5 6" key="1">
    <citation type="submission" date="2017-08" db="EMBL/GenBank/DDBJ databases">
        <title>Acidophilic green algal genome provides insights into adaptation to an acidic environment.</title>
        <authorList>
            <person name="Hirooka S."/>
            <person name="Hirose Y."/>
            <person name="Kanesaki Y."/>
            <person name="Higuchi S."/>
            <person name="Fujiwara T."/>
            <person name="Onuma R."/>
            <person name="Era A."/>
            <person name="Ohbayashi R."/>
            <person name="Uzuka A."/>
            <person name="Nozaki H."/>
            <person name="Yoshikawa H."/>
            <person name="Miyagishima S.Y."/>
        </authorList>
    </citation>
    <scope>NUCLEOTIDE SEQUENCE [LARGE SCALE GENOMIC DNA]</scope>
    <source>
        <strain evidence="5 6">NIES-2499</strain>
    </source>
</reference>
<sequence>MIDSVLKFASGFIVGFVLKDLSKRLKVKGGSKRRKNAESKGKSSLPQKKATYIAPREEYKMVLCVNEVLKMGKGKIGAQCAHAALGVTQQYRSSLEASFKHWERHGQAKIALKIQDDDEMEELAATAASLDLPTYIVCDAGRTQIPAGSQTVLAIGPGPKSVIDRVTGHLKLL</sequence>
<accession>A0A250WSW3</accession>
<evidence type="ECO:0000313" key="5">
    <source>
        <dbReference type="EMBL" id="GAX73836.1"/>
    </source>
</evidence>
<comment type="caution">
    <text evidence="5">The sequence shown here is derived from an EMBL/GenBank/DDBJ whole genome shotgun (WGS) entry which is preliminary data.</text>
</comment>
<dbReference type="Pfam" id="PF01981">
    <property type="entry name" value="PTH2"/>
    <property type="match status" value="1"/>
</dbReference>
<dbReference type="CDD" id="cd02430">
    <property type="entry name" value="PTH2"/>
    <property type="match status" value="1"/>
</dbReference>
<dbReference type="PANTHER" id="PTHR12649">
    <property type="entry name" value="PEPTIDYL-TRNA HYDROLASE 2"/>
    <property type="match status" value="1"/>
</dbReference>
<protein>
    <recommendedName>
        <fullName evidence="1">peptidyl-tRNA hydrolase</fullName>
        <ecNumber evidence="1">3.1.1.29</ecNumber>
    </recommendedName>
</protein>
<evidence type="ECO:0000256" key="3">
    <source>
        <dbReference type="ARBA" id="ARBA00038050"/>
    </source>
</evidence>
<dbReference type="GO" id="GO:0005829">
    <property type="term" value="C:cytosol"/>
    <property type="evidence" value="ECO:0007669"/>
    <property type="project" value="TreeGrafter"/>
</dbReference>
<comment type="catalytic activity">
    <reaction evidence="4">
        <text>an N-acyl-L-alpha-aminoacyl-tRNA + H2O = an N-acyl-L-amino acid + a tRNA + H(+)</text>
        <dbReference type="Rhea" id="RHEA:54448"/>
        <dbReference type="Rhea" id="RHEA-COMP:10123"/>
        <dbReference type="Rhea" id="RHEA-COMP:13883"/>
        <dbReference type="ChEBI" id="CHEBI:15377"/>
        <dbReference type="ChEBI" id="CHEBI:15378"/>
        <dbReference type="ChEBI" id="CHEBI:59874"/>
        <dbReference type="ChEBI" id="CHEBI:78442"/>
        <dbReference type="ChEBI" id="CHEBI:138191"/>
        <dbReference type="EC" id="3.1.1.29"/>
    </reaction>
</comment>
<dbReference type="OrthoDB" id="1733656at2759"/>
<dbReference type="Proteomes" id="UP000232323">
    <property type="component" value="Unassembled WGS sequence"/>
</dbReference>
<evidence type="ECO:0000256" key="1">
    <source>
        <dbReference type="ARBA" id="ARBA00013260"/>
    </source>
</evidence>
<dbReference type="AlphaFoldDB" id="A0A250WSW3"/>
<keyword evidence="6" id="KW-1185">Reference proteome</keyword>
<dbReference type="InterPro" id="IPR002833">
    <property type="entry name" value="PTH2"/>
</dbReference>
<evidence type="ECO:0000256" key="4">
    <source>
        <dbReference type="ARBA" id="ARBA00048707"/>
    </source>
</evidence>
<dbReference type="InterPro" id="IPR023476">
    <property type="entry name" value="Pep_tRNA_hydro_II_dom_sf"/>
</dbReference>
<dbReference type="PANTHER" id="PTHR12649:SF11">
    <property type="entry name" value="PEPTIDYL-TRNA HYDROLASE 2, MITOCHONDRIAL"/>
    <property type="match status" value="1"/>
</dbReference>
<keyword evidence="2" id="KW-0378">Hydrolase</keyword>
<evidence type="ECO:0000313" key="6">
    <source>
        <dbReference type="Proteomes" id="UP000232323"/>
    </source>
</evidence>
<comment type="similarity">
    <text evidence="3">Belongs to the PTH2 family.</text>
</comment>
<evidence type="ECO:0000256" key="2">
    <source>
        <dbReference type="ARBA" id="ARBA00022801"/>
    </source>
</evidence>
<dbReference type="EMBL" id="BEGY01000005">
    <property type="protein sequence ID" value="GAX73836.1"/>
    <property type="molecule type" value="Genomic_DNA"/>
</dbReference>
<dbReference type="SUPFAM" id="SSF102462">
    <property type="entry name" value="Peptidyl-tRNA hydrolase II"/>
    <property type="match status" value="1"/>
</dbReference>